<dbReference type="SUPFAM" id="SSF56784">
    <property type="entry name" value="HAD-like"/>
    <property type="match status" value="1"/>
</dbReference>
<dbReference type="InterPro" id="IPR023298">
    <property type="entry name" value="ATPase_P-typ_TM_dom_sf"/>
</dbReference>
<feature type="transmembrane region" description="Helical" evidence="15">
    <location>
        <begin position="272"/>
        <end position="293"/>
    </location>
</feature>
<comment type="catalytic activity">
    <reaction evidence="14 15">
        <text>Ca(2+)(in) + ATP + H2O = Ca(2+)(out) + ADP + phosphate + H(+)</text>
        <dbReference type="Rhea" id="RHEA:18105"/>
        <dbReference type="ChEBI" id="CHEBI:15377"/>
        <dbReference type="ChEBI" id="CHEBI:15378"/>
        <dbReference type="ChEBI" id="CHEBI:29108"/>
        <dbReference type="ChEBI" id="CHEBI:30616"/>
        <dbReference type="ChEBI" id="CHEBI:43474"/>
        <dbReference type="ChEBI" id="CHEBI:456216"/>
        <dbReference type="EC" id="7.2.2.10"/>
    </reaction>
</comment>
<dbReference type="GO" id="GO:0046872">
    <property type="term" value="F:metal ion binding"/>
    <property type="evidence" value="ECO:0007669"/>
    <property type="project" value="UniProtKB-KW"/>
</dbReference>
<dbReference type="NCBIfam" id="TIGR01494">
    <property type="entry name" value="ATPase_P-type"/>
    <property type="match status" value="2"/>
</dbReference>
<dbReference type="FunFam" id="1.20.1110.10:FF:000039">
    <property type="entry name" value="Calcium-transporting ATPase"/>
    <property type="match status" value="1"/>
</dbReference>
<dbReference type="SUPFAM" id="SSF81653">
    <property type="entry name" value="Calcium ATPase, transduction domain A"/>
    <property type="match status" value="1"/>
</dbReference>
<dbReference type="InterPro" id="IPR044492">
    <property type="entry name" value="P_typ_ATPase_HD_dom"/>
</dbReference>
<gene>
    <name evidence="18" type="ORF">TVAG_034600</name>
</gene>
<dbReference type="InParanoid" id="A2FJ70"/>
<dbReference type="SFLD" id="SFLDF00027">
    <property type="entry name" value="p-type_atpase"/>
    <property type="match status" value="1"/>
</dbReference>
<dbReference type="PANTHER" id="PTHR24093:SF369">
    <property type="entry name" value="CALCIUM-TRANSPORTING ATPASE"/>
    <property type="match status" value="1"/>
</dbReference>
<evidence type="ECO:0000256" key="6">
    <source>
        <dbReference type="ARBA" id="ARBA00022741"/>
    </source>
</evidence>
<feature type="transmembrane region" description="Helical" evidence="15">
    <location>
        <begin position="110"/>
        <end position="129"/>
    </location>
</feature>
<evidence type="ECO:0000313" key="18">
    <source>
        <dbReference type="EMBL" id="EAX95031.1"/>
    </source>
</evidence>
<evidence type="ECO:0000313" key="19">
    <source>
        <dbReference type="Proteomes" id="UP000001542"/>
    </source>
</evidence>
<dbReference type="GO" id="GO:0005524">
    <property type="term" value="F:ATP binding"/>
    <property type="evidence" value="ECO:0007669"/>
    <property type="project" value="UniProtKB-KW"/>
</dbReference>
<keyword evidence="10" id="KW-1278">Translocase</keyword>
<dbReference type="VEuPathDB" id="TrichDB:TVAGG3_0440690"/>
<dbReference type="STRING" id="5722.A2FJ70"/>
<dbReference type="GO" id="GO:0005388">
    <property type="term" value="F:P-type calcium transporter activity"/>
    <property type="evidence" value="ECO:0000318"/>
    <property type="project" value="GO_Central"/>
</dbReference>
<evidence type="ECO:0000256" key="16">
    <source>
        <dbReference type="SAM" id="MobiDB-lite"/>
    </source>
</evidence>
<reference evidence="18" key="1">
    <citation type="submission" date="2006-10" db="EMBL/GenBank/DDBJ databases">
        <authorList>
            <person name="Amadeo P."/>
            <person name="Zhao Q."/>
            <person name="Wortman J."/>
            <person name="Fraser-Liggett C."/>
            <person name="Carlton J."/>
        </authorList>
    </citation>
    <scope>NUCLEOTIDE SEQUENCE</scope>
    <source>
        <strain evidence="18">G3</strain>
    </source>
</reference>
<dbReference type="SUPFAM" id="SSF81660">
    <property type="entry name" value="Metal cation-transporting ATPase, ATP-binding domain N"/>
    <property type="match status" value="1"/>
</dbReference>
<dbReference type="InterPro" id="IPR008250">
    <property type="entry name" value="ATPase_P-typ_transduc_dom_A_sf"/>
</dbReference>
<dbReference type="SFLD" id="SFLDS00003">
    <property type="entry name" value="Haloacid_Dehalogenase"/>
    <property type="match status" value="1"/>
</dbReference>
<keyword evidence="2 15" id="KW-0813">Transport</keyword>
<dbReference type="Pfam" id="PF00689">
    <property type="entry name" value="Cation_ATPase_C"/>
    <property type="match status" value="1"/>
</dbReference>
<dbReference type="InterPro" id="IPR001757">
    <property type="entry name" value="P_typ_ATPase"/>
</dbReference>
<dbReference type="InterPro" id="IPR059000">
    <property type="entry name" value="ATPase_P-type_domA"/>
</dbReference>
<keyword evidence="12 15" id="KW-0406">Ion transport</keyword>
<keyword evidence="9" id="KW-0460">Magnesium</keyword>
<evidence type="ECO:0000256" key="8">
    <source>
        <dbReference type="ARBA" id="ARBA00022840"/>
    </source>
</evidence>
<evidence type="ECO:0000256" key="14">
    <source>
        <dbReference type="ARBA" id="ARBA00048694"/>
    </source>
</evidence>
<evidence type="ECO:0000256" key="3">
    <source>
        <dbReference type="ARBA" id="ARBA00022568"/>
    </source>
</evidence>
<evidence type="ECO:0000256" key="10">
    <source>
        <dbReference type="ARBA" id="ARBA00022967"/>
    </source>
</evidence>
<dbReference type="VEuPathDB" id="TrichDB:TVAG_034600"/>
<keyword evidence="11 15" id="KW-1133">Transmembrane helix</keyword>
<dbReference type="Gene3D" id="3.40.1110.10">
    <property type="entry name" value="Calcium-transporting ATPase, cytoplasmic domain N"/>
    <property type="match status" value="1"/>
</dbReference>
<dbReference type="GO" id="GO:0012505">
    <property type="term" value="C:endomembrane system"/>
    <property type="evidence" value="ECO:0007669"/>
    <property type="project" value="UniProtKB-SubCell"/>
</dbReference>
<evidence type="ECO:0000256" key="7">
    <source>
        <dbReference type="ARBA" id="ARBA00022837"/>
    </source>
</evidence>
<keyword evidence="19" id="KW-1185">Reference proteome</keyword>
<comment type="function">
    <text evidence="15">Catalyzes the hydrolysis of ATP coupled with the transport of calcium.</text>
</comment>
<keyword evidence="4 15" id="KW-0812">Transmembrane</keyword>
<dbReference type="PANTHER" id="PTHR24093">
    <property type="entry name" value="CATION TRANSPORTING ATPASE"/>
    <property type="match status" value="1"/>
</dbReference>
<name>A2FJ70_TRIV3</name>
<organism evidence="18 19">
    <name type="scientific">Trichomonas vaginalis (strain ATCC PRA-98 / G3)</name>
    <dbReference type="NCBI Taxonomy" id="412133"/>
    <lineage>
        <taxon>Eukaryota</taxon>
        <taxon>Metamonada</taxon>
        <taxon>Parabasalia</taxon>
        <taxon>Trichomonadida</taxon>
        <taxon>Trichomonadidae</taxon>
        <taxon>Trichomonas</taxon>
    </lineage>
</organism>
<dbReference type="KEGG" id="tva:4752775"/>
<dbReference type="OMA" id="MINVHDI"/>
<feature type="transmembrane region" description="Helical" evidence="15">
    <location>
        <begin position="866"/>
        <end position="887"/>
    </location>
</feature>
<evidence type="ECO:0000256" key="12">
    <source>
        <dbReference type="ARBA" id="ARBA00023065"/>
    </source>
</evidence>
<dbReference type="FunCoup" id="A2FJ70">
    <property type="interactions" value="425"/>
</dbReference>
<comment type="similarity">
    <text evidence="15">Belongs to the cation transport ATPase (P-type) (TC 3.A.3) family.</text>
</comment>
<dbReference type="Gene3D" id="1.20.1110.10">
    <property type="entry name" value="Calcium-transporting ATPase, transmembrane domain"/>
    <property type="match status" value="1"/>
</dbReference>
<evidence type="ECO:0000256" key="5">
    <source>
        <dbReference type="ARBA" id="ARBA00022723"/>
    </source>
</evidence>
<keyword evidence="8 15" id="KW-0067">ATP-binding</keyword>
<reference evidence="18" key="2">
    <citation type="journal article" date="2007" name="Science">
        <title>Draft genome sequence of the sexually transmitted pathogen Trichomonas vaginalis.</title>
        <authorList>
            <person name="Carlton J.M."/>
            <person name="Hirt R.P."/>
            <person name="Silva J.C."/>
            <person name="Delcher A.L."/>
            <person name="Schatz M."/>
            <person name="Zhao Q."/>
            <person name="Wortman J.R."/>
            <person name="Bidwell S.L."/>
            <person name="Alsmark U.C.M."/>
            <person name="Besteiro S."/>
            <person name="Sicheritz-Ponten T."/>
            <person name="Noel C.J."/>
            <person name="Dacks J.B."/>
            <person name="Foster P.G."/>
            <person name="Simillion C."/>
            <person name="Van de Peer Y."/>
            <person name="Miranda-Saavedra D."/>
            <person name="Barton G.J."/>
            <person name="Westrop G.D."/>
            <person name="Mueller S."/>
            <person name="Dessi D."/>
            <person name="Fiori P.L."/>
            <person name="Ren Q."/>
            <person name="Paulsen I."/>
            <person name="Zhang H."/>
            <person name="Bastida-Corcuera F.D."/>
            <person name="Simoes-Barbosa A."/>
            <person name="Brown M.T."/>
            <person name="Hayes R.D."/>
            <person name="Mukherjee M."/>
            <person name="Okumura C.Y."/>
            <person name="Schneider R."/>
            <person name="Smith A.J."/>
            <person name="Vanacova S."/>
            <person name="Villalvazo M."/>
            <person name="Haas B.J."/>
            <person name="Pertea M."/>
            <person name="Feldblyum T.V."/>
            <person name="Utterback T.R."/>
            <person name="Shu C.L."/>
            <person name="Osoegawa K."/>
            <person name="de Jong P.J."/>
            <person name="Hrdy I."/>
            <person name="Horvathova L."/>
            <person name="Zubacova Z."/>
            <person name="Dolezal P."/>
            <person name="Malik S.B."/>
            <person name="Logsdon J.M. Jr."/>
            <person name="Henze K."/>
            <person name="Gupta A."/>
            <person name="Wang C.C."/>
            <person name="Dunne R.L."/>
            <person name="Upcroft J.A."/>
            <person name="Upcroft P."/>
            <person name="White O."/>
            <person name="Salzberg S.L."/>
            <person name="Tang P."/>
            <person name="Chiu C.-H."/>
            <person name="Lee Y.-S."/>
            <person name="Embley T.M."/>
            <person name="Coombs G.H."/>
            <person name="Mottram J.C."/>
            <person name="Tachezy J."/>
            <person name="Fraser-Liggett C.M."/>
            <person name="Johnson P.J."/>
        </authorList>
    </citation>
    <scope>NUCLEOTIDE SEQUENCE [LARGE SCALE GENOMIC DNA]</scope>
    <source>
        <strain evidence="18">G3</strain>
    </source>
</reference>
<evidence type="ECO:0000256" key="11">
    <source>
        <dbReference type="ARBA" id="ARBA00022989"/>
    </source>
</evidence>
<dbReference type="SUPFAM" id="SSF81665">
    <property type="entry name" value="Calcium ATPase, transmembrane domain M"/>
    <property type="match status" value="1"/>
</dbReference>
<dbReference type="Pfam" id="PF13246">
    <property type="entry name" value="Cation_ATPase"/>
    <property type="match status" value="1"/>
</dbReference>
<dbReference type="PROSITE" id="PS00154">
    <property type="entry name" value="ATPASE_E1_E2"/>
    <property type="match status" value="1"/>
</dbReference>
<dbReference type="InterPro" id="IPR004014">
    <property type="entry name" value="ATPase_P-typ_cation-transptr_N"/>
</dbReference>
<keyword evidence="13 15" id="KW-0472">Membrane</keyword>
<proteinExistence type="inferred from homology"/>
<feature type="transmembrane region" description="Helical" evidence="15">
    <location>
        <begin position="753"/>
        <end position="770"/>
    </location>
</feature>
<dbReference type="InterPro" id="IPR006408">
    <property type="entry name" value="P-type_ATPase_IIB"/>
</dbReference>
<dbReference type="Proteomes" id="UP000001542">
    <property type="component" value="Unassembled WGS sequence"/>
</dbReference>
<dbReference type="GO" id="GO:0016887">
    <property type="term" value="F:ATP hydrolysis activity"/>
    <property type="evidence" value="ECO:0007669"/>
    <property type="project" value="InterPro"/>
</dbReference>
<dbReference type="SFLD" id="SFLDG00002">
    <property type="entry name" value="C1.7:_P-type_atpase_like"/>
    <property type="match status" value="1"/>
</dbReference>
<dbReference type="NCBIfam" id="TIGR01517">
    <property type="entry name" value="ATPase-IIB_Ca"/>
    <property type="match status" value="1"/>
</dbReference>
<dbReference type="SMR" id="A2FJ70"/>
<dbReference type="EC" id="7.2.2.10" evidence="15"/>
<evidence type="ECO:0000256" key="15">
    <source>
        <dbReference type="RuleBase" id="RU361146"/>
    </source>
</evidence>
<feature type="region of interest" description="Disordered" evidence="16">
    <location>
        <begin position="953"/>
        <end position="991"/>
    </location>
</feature>
<keyword evidence="3 15" id="KW-0109">Calcium transport</keyword>
<feature type="transmembrane region" description="Helical" evidence="15">
    <location>
        <begin position="798"/>
        <end position="820"/>
    </location>
</feature>
<dbReference type="InterPro" id="IPR023214">
    <property type="entry name" value="HAD_sf"/>
</dbReference>
<sequence>MCDTETIERFATVFERGETEGIDDFGGIQGIASIFTVDLNDGISDTEMSNNYADRIQKWGVNLLPDPPSKSWCRLFLNTFKDLMLKMLIGLSIGGLILSALANIGEEDGWIHIIDPVAILISVVIVSSVEAQVNYQQQKSFNSVSKLKNSFDVTVKRGGEQRLIKSTELMAGDILMLHAGDAVPVDCAYISGHVLRIDNSQNTGEPIPILITESSPLITSGAAVDSGDGCVLVCAVGPYCQFGRTLKKLEHMNELEEETPLQKKLDYICKQVTYLGLFGSLCTLVVLIIIWSIDVAKNKWNKKYLSLLMEDVMVAITMFIGAIPEGLPLAVVISLGFSMKKMMKDNNFVRHLKVCETIGGATTICSDKTGTLTQNKMTVVIYCQNGKDYSGKPEVAQSVLDLLGEGIALNTNAYLTIKSGKTTPEWVGKSTECALMKFGADCGYDYKVIREKYPDTFQHEFNSTRKRMSTIVRRENGYRVHCKGAPELVIKRCKYYLKEDGERLPLDEATSEAIVERVNELADDQLRTMLLTYNDLQGDTFSKDWENPDSVECDLTVIGICGIRDPLRPEVLNAIKQCKQAGVMVRMVTGDNINTAVSIARQCGILTDDGHAMLGKEFSSMSKVKLIEKLPKLQVMARSSPLDKYRLVSLLMECGETVAVTGDGSNDSTALRKADVGLAMGMCGTELAKMASDIVILDDNFNSIVAALKWGRCIYDNVRSFLQFQLTVNVCALAITFIGSCVLKKSPMRAIQLLWVSLIMDSIGALALATKGPFDSLLDRPPYGSASKLISRLMLRNIAAHGLFQAALLMTILFGADAFYKVDTSIENAQQTFFFNSFVWMQIFNLLNARVADQSTPFFEGLFSNWIFWFFFIFIIFVQVILVEFGGRVFGTNHLNWKHWLISIALGATELVFGWIIRFWKIRDETTERLIVQREEKREVMKRKYTGMTPTMMWREPEEGQPANTAQGPKPPIPVVRRHPSAIHPNQPAVV</sequence>
<dbReference type="Gene3D" id="3.40.50.1000">
    <property type="entry name" value="HAD superfamily/HAD-like"/>
    <property type="match status" value="1"/>
</dbReference>
<evidence type="ECO:0000256" key="13">
    <source>
        <dbReference type="ARBA" id="ARBA00023136"/>
    </source>
</evidence>
<dbReference type="InterPro" id="IPR036412">
    <property type="entry name" value="HAD-like_sf"/>
</dbReference>
<dbReference type="Pfam" id="PF00122">
    <property type="entry name" value="E1-E2_ATPase"/>
    <property type="match status" value="1"/>
</dbReference>
<dbReference type="AlphaFoldDB" id="A2FJ70"/>
<evidence type="ECO:0000259" key="17">
    <source>
        <dbReference type="SMART" id="SM00831"/>
    </source>
</evidence>
<feature type="transmembrane region" description="Helical" evidence="15">
    <location>
        <begin position="832"/>
        <end position="851"/>
    </location>
</feature>
<feature type="domain" description="Cation-transporting P-type ATPase N-terminal" evidence="17">
    <location>
        <begin position="24"/>
        <end position="100"/>
    </location>
</feature>
<keyword evidence="5" id="KW-0479">Metal-binding</keyword>
<dbReference type="RefSeq" id="XP_001307961.1">
    <property type="nucleotide sequence ID" value="XM_001307960.1"/>
</dbReference>
<feature type="transmembrane region" description="Helical" evidence="15">
    <location>
        <begin position="899"/>
        <end position="920"/>
    </location>
</feature>
<evidence type="ECO:0000256" key="2">
    <source>
        <dbReference type="ARBA" id="ARBA00022448"/>
    </source>
</evidence>
<evidence type="ECO:0000256" key="9">
    <source>
        <dbReference type="ARBA" id="ARBA00022842"/>
    </source>
</evidence>
<dbReference type="FunFam" id="3.40.1110.10:FF:000045">
    <property type="entry name" value="Calcium-transporting ATPase"/>
    <property type="match status" value="1"/>
</dbReference>
<dbReference type="eggNOG" id="KOG0204">
    <property type="taxonomic scope" value="Eukaryota"/>
</dbReference>
<protein>
    <recommendedName>
        <fullName evidence="15">Calcium-transporting ATPase</fullName>
        <ecNumber evidence="15">7.2.2.10</ecNumber>
    </recommendedName>
</protein>
<feature type="transmembrane region" description="Helical" evidence="15">
    <location>
        <begin position="313"/>
        <end position="337"/>
    </location>
</feature>
<dbReference type="PRINTS" id="PR00119">
    <property type="entry name" value="CATATPASE"/>
</dbReference>
<evidence type="ECO:0000256" key="1">
    <source>
        <dbReference type="ARBA" id="ARBA00004127"/>
    </source>
</evidence>
<dbReference type="OrthoDB" id="3352408at2759"/>
<comment type="subcellular location">
    <subcellularLocation>
        <location evidence="1">Endomembrane system</location>
        <topology evidence="1">Multi-pass membrane protein</topology>
    </subcellularLocation>
    <subcellularLocation>
        <location evidence="15">Membrane</location>
        <topology evidence="15">Multi-pass membrane protein</topology>
    </subcellularLocation>
</comment>
<keyword evidence="6 15" id="KW-0547">Nucleotide-binding</keyword>
<dbReference type="InterPro" id="IPR023299">
    <property type="entry name" value="ATPase_P-typ_cyto_dom_N"/>
</dbReference>
<dbReference type="Pfam" id="PF00690">
    <property type="entry name" value="Cation_ATPase_N"/>
    <property type="match status" value="1"/>
</dbReference>
<dbReference type="InterPro" id="IPR006068">
    <property type="entry name" value="ATPase_P-typ_cation-transptr_C"/>
</dbReference>
<dbReference type="FunFam" id="3.40.50.1000:FF:000193">
    <property type="entry name" value="Plasma membrane calcium-transporting ATPase 2"/>
    <property type="match status" value="1"/>
</dbReference>
<dbReference type="GO" id="GO:0005886">
    <property type="term" value="C:plasma membrane"/>
    <property type="evidence" value="ECO:0000318"/>
    <property type="project" value="GO_Central"/>
</dbReference>
<keyword evidence="7 15" id="KW-0106">Calcium</keyword>
<dbReference type="SMART" id="SM00831">
    <property type="entry name" value="Cation_ATPase_N"/>
    <property type="match status" value="1"/>
</dbReference>
<dbReference type="Gene3D" id="2.70.150.10">
    <property type="entry name" value="Calcium-transporting ATPase, cytoplasmic transduction domain A"/>
    <property type="match status" value="1"/>
</dbReference>
<dbReference type="InterPro" id="IPR018303">
    <property type="entry name" value="ATPase_P-typ_P_site"/>
</dbReference>
<feature type="transmembrane region" description="Helical" evidence="15">
    <location>
        <begin position="83"/>
        <end position="104"/>
    </location>
</feature>
<dbReference type="PRINTS" id="PR00120">
    <property type="entry name" value="HATPASE"/>
</dbReference>
<evidence type="ECO:0000256" key="4">
    <source>
        <dbReference type="ARBA" id="ARBA00022692"/>
    </source>
</evidence>
<dbReference type="EMBL" id="DS113826">
    <property type="protein sequence ID" value="EAX95031.1"/>
    <property type="molecule type" value="Genomic_DNA"/>
</dbReference>
<comment type="caution">
    <text evidence="15">Lacks conserved residue(s) required for the propagation of feature annotation.</text>
</comment>
<accession>A2FJ70</accession>